<evidence type="ECO:0000256" key="6">
    <source>
        <dbReference type="SAM" id="Phobius"/>
    </source>
</evidence>
<keyword evidence="5 6" id="KW-0472">Membrane</keyword>
<feature type="transmembrane region" description="Helical" evidence="6">
    <location>
        <begin position="541"/>
        <end position="565"/>
    </location>
</feature>
<sequence length="597" mass="67505">MAVVEEKGQEKYTEDGTVDLQGRPVLRSKSGRWKACSFIVVYEIFERMAYFGIATNLVVYLTNKLHEGTVESSNSVSNWSGSVWLMPIAGAYVADAYLGRYWTFVISSCIYLMGMCLLTLAVSLPSLRPPQCAQGILDQDCPKASPLQKGIFFLALYIISIGTGGTKPNISTLGADQFDEFDTKERFYKLSFFNWWVSSIMIGVLFSSTFLVYIQDNVGWAFGYGLPTIGLAISITIFLVGTPFYRHRLPSGSPMTKMLQVFVAAMRKWKTLVPKDPNELHELSIEEYACSYKNKIDHTFFLRILDRAAVKTGETSSWRLCTVTQVEETKQMIKMIPILILTIIPNTMLGQSFTLFIKQGITLDRRMGHNFEIPPSSLVTFIVVFMLISIVAYDRVFVPMIRRYTKNPRGITILQRLGIGLMLHVIMMIISCLVERKRLRVARENNLLGLHDKLPLSIFILLPQYALTGIAESFVENSKMDFFYDQAPQSMKSLGTSYTTTSLGLGNFLSTFLLSVVADITRKEGSKGWILDNLNISRLDYYYAFLVALSVLNFLCFLVVSKLYVYNVDVRQNKSCLEMNPADSSLDKSRISQSSRR</sequence>
<feature type="transmembrane region" description="Helical" evidence="6">
    <location>
        <begin position="496"/>
        <end position="521"/>
    </location>
</feature>
<dbReference type="Gramene" id="PSAT_LOCUS13626_t1">
    <property type="protein sequence ID" value="CAL5193835.1"/>
    <property type="gene ID" value="PSAT_LOCUS13626"/>
</dbReference>
<evidence type="ECO:0000256" key="1">
    <source>
        <dbReference type="ARBA" id="ARBA00004141"/>
    </source>
</evidence>
<dbReference type="GO" id="GO:0071916">
    <property type="term" value="F:dipeptide transmembrane transporter activity"/>
    <property type="evidence" value="ECO:0007669"/>
    <property type="project" value="InterPro"/>
</dbReference>
<keyword evidence="3 6" id="KW-0812">Transmembrane</keyword>
<dbReference type="Proteomes" id="UP001058974">
    <property type="component" value="Chromosome 3"/>
</dbReference>
<feature type="transmembrane region" description="Helical" evidence="6">
    <location>
        <begin position="193"/>
        <end position="214"/>
    </location>
</feature>
<comment type="caution">
    <text evidence="7">The sequence shown here is derived from an EMBL/GenBank/DDBJ whole genome shotgun (WGS) entry which is preliminary data.</text>
</comment>
<evidence type="ECO:0000256" key="2">
    <source>
        <dbReference type="ARBA" id="ARBA00005982"/>
    </source>
</evidence>
<evidence type="ECO:0000313" key="8">
    <source>
        <dbReference type="Proteomes" id="UP001058974"/>
    </source>
</evidence>
<comment type="subcellular location">
    <subcellularLocation>
        <location evidence="1">Membrane</location>
        <topology evidence="1">Multi-pass membrane protein</topology>
    </subcellularLocation>
</comment>
<dbReference type="Gramene" id="Psat03G0196800-T1">
    <property type="protein sequence ID" value="KAI5426364.1"/>
    <property type="gene ID" value="KIW84_031968"/>
</dbReference>
<protein>
    <submittedName>
        <fullName evidence="7">Uncharacterized protein</fullName>
    </submittedName>
</protein>
<dbReference type="GO" id="GO:0042937">
    <property type="term" value="F:tripeptide transmembrane transporter activity"/>
    <property type="evidence" value="ECO:0007669"/>
    <property type="project" value="InterPro"/>
</dbReference>
<dbReference type="InterPro" id="IPR036259">
    <property type="entry name" value="MFS_trans_sf"/>
</dbReference>
<feature type="transmembrane region" description="Helical" evidence="6">
    <location>
        <begin position="454"/>
        <end position="475"/>
    </location>
</feature>
<evidence type="ECO:0000256" key="4">
    <source>
        <dbReference type="ARBA" id="ARBA00022989"/>
    </source>
</evidence>
<feature type="transmembrane region" description="Helical" evidence="6">
    <location>
        <begin position="338"/>
        <end position="357"/>
    </location>
</feature>
<feature type="transmembrane region" description="Helical" evidence="6">
    <location>
        <begin position="377"/>
        <end position="396"/>
    </location>
</feature>
<dbReference type="InterPro" id="IPR044739">
    <property type="entry name" value="NRT1/PTR"/>
</dbReference>
<keyword evidence="4 6" id="KW-1133">Transmembrane helix</keyword>
<dbReference type="GO" id="GO:0016020">
    <property type="term" value="C:membrane"/>
    <property type="evidence" value="ECO:0007669"/>
    <property type="project" value="UniProtKB-SubCell"/>
</dbReference>
<dbReference type="Gramene" id="Psat3g055440.1">
    <property type="protein sequence ID" value="Psat3g055440.1.cds"/>
    <property type="gene ID" value="Psat3g055440"/>
</dbReference>
<reference evidence="7 8" key="1">
    <citation type="journal article" date="2022" name="Nat. Genet.">
        <title>Improved pea reference genome and pan-genome highlight genomic features and evolutionary characteristics.</title>
        <authorList>
            <person name="Yang T."/>
            <person name="Liu R."/>
            <person name="Luo Y."/>
            <person name="Hu S."/>
            <person name="Wang D."/>
            <person name="Wang C."/>
            <person name="Pandey M.K."/>
            <person name="Ge S."/>
            <person name="Xu Q."/>
            <person name="Li N."/>
            <person name="Li G."/>
            <person name="Huang Y."/>
            <person name="Saxena R.K."/>
            <person name="Ji Y."/>
            <person name="Li M."/>
            <person name="Yan X."/>
            <person name="He Y."/>
            <person name="Liu Y."/>
            <person name="Wang X."/>
            <person name="Xiang C."/>
            <person name="Varshney R.K."/>
            <person name="Ding H."/>
            <person name="Gao S."/>
            <person name="Zong X."/>
        </authorList>
    </citation>
    <scope>NUCLEOTIDE SEQUENCE [LARGE SCALE GENOMIC DNA]</scope>
    <source>
        <strain evidence="7 8">cv. Zhongwan 6</strain>
    </source>
</reference>
<dbReference type="SUPFAM" id="SSF103473">
    <property type="entry name" value="MFS general substrate transporter"/>
    <property type="match status" value="1"/>
</dbReference>
<feature type="transmembrane region" description="Helical" evidence="6">
    <location>
        <begin position="101"/>
        <end position="124"/>
    </location>
</feature>
<dbReference type="AlphaFoldDB" id="A0A9D4XUI9"/>
<keyword evidence="8" id="KW-1185">Reference proteome</keyword>
<dbReference type="Gene3D" id="1.20.1250.20">
    <property type="entry name" value="MFS general substrate transporter like domains"/>
    <property type="match status" value="1"/>
</dbReference>
<dbReference type="Pfam" id="PF00854">
    <property type="entry name" value="PTR2"/>
    <property type="match status" value="1"/>
</dbReference>
<dbReference type="EMBL" id="JAMSHJ010000003">
    <property type="protein sequence ID" value="KAI5426364.1"/>
    <property type="molecule type" value="Genomic_DNA"/>
</dbReference>
<proteinExistence type="inferred from homology"/>
<dbReference type="InterPro" id="IPR000109">
    <property type="entry name" value="POT_fam"/>
</dbReference>
<evidence type="ECO:0000313" key="7">
    <source>
        <dbReference type="EMBL" id="KAI5426364.1"/>
    </source>
</evidence>
<gene>
    <name evidence="7" type="ORF">KIW84_031968</name>
</gene>
<comment type="similarity">
    <text evidence="2">Belongs to the major facilitator superfamily. Proton-dependent oligopeptide transporter (POT/PTR) (TC 2.A.17) family.</text>
</comment>
<dbReference type="OrthoDB" id="8904098at2759"/>
<feature type="transmembrane region" description="Helical" evidence="6">
    <location>
        <begin position="220"/>
        <end position="245"/>
    </location>
</feature>
<name>A0A9D4XUI9_PEA</name>
<dbReference type="PANTHER" id="PTHR11654">
    <property type="entry name" value="OLIGOPEPTIDE TRANSPORTER-RELATED"/>
    <property type="match status" value="1"/>
</dbReference>
<organism evidence="7 8">
    <name type="scientific">Pisum sativum</name>
    <name type="common">Garden pea</name>
    <name type="synonym">Lathyrus oleraceus</name>
    <dbReference type="NCBI Taxonomy" id="3888"/>
    <lineage>
        <taxon>Eukaryota</taxon>
        <taxon>Viridiplantae</taxon>
        <taxon>Streptophyta</taxon>
        <taxon>Embryophyta</taxon>
        <taxon>Tracheophyta</taxon>
        <taxon>Spermatophyta</taxon>
        <taxon>Magnoliopsida</taxon>
        <taxon>eudicotyledons</taxon>
        <taxon>Gunneridae</taxon>
        <taxon>Pentapetalae</taxon>
        <taxon>rosids</taxon>
        <taxon>fabids</taxon>
        <taxon>Fabales</taxon>
        <taxon>Fabaceae</taxon>
        <taxon>Papilionoideae</taxon>
        <taxon>50 kb inversion clade</taxon>
        <taxon>NPAAA clade</taxon>
        <taxon>Hologalegina</taxon>
        <taxon>IRL clade</taxon>
        <taxon>Fabeae</taxon>
        <taxon>Lathyrus</taxon>
    </lineage>
</organism>
<accession>A0A9D4XUI9</accession>
<feature type="transmembrane region" description="Helical" evidence="6">
    <location>
        <begin position="417"/>
        <end position="434"/>
    </location>
</feature>
<dbReference type="CDD" id="cd17417">
    <property type="entry name" value="MFS_NPF5"/>
    <property type="match status" value="1"/>
</dbReference>
<evidence type="ECO:0000256" key="5">
    <source>
        <dbReference type="ARBA" id="ARBA00023136"/>
    </source>
</evidence>
<evidence type="ECO:0000256" key="3">
    <source>
        <dbReference type="ARBA" id="ARBA00022692"/>
    </source>
</evidence>